<name>A0AAF0YD48_9TREE</name>
<feature type="region of interest" description="Disordered" evidence="1">
    <location>
        <begin position="348"/>
        <end position="436"/>
    </location>
</feature>
<dbReference type="PANTHER" id="PTHR43591:SF24">
    <property type="entry name" value="2-METHOXY-6-POLYPRENYL-1,4-BENZOQUINOL METHYLASE, MITOCHONDRIAL"/>
    <property type="match status" value="1"/>
</dbReference>
<dbReference type="GeneID" id="87810925"/>
<keyword evidence="4" id="KW-1185">Reference proteome</keyword>
<sequence length="944" mass="101657">MTRDNDVVFGLANVPESETRAYHSDKDSIYPLPADTAESDRLTLQHKLIVGLFGGLLQPPVKEHLESRKHPAVVDVGCGPGDWIKDVKAAYPHVVCAATDFAPTFVDDPRTPVTFDHGNVLKQLPYPDGQFDITHMRMMVAALRADEWPRAIAEVIRVTKPGGWIQLTELELKFHAPKAITGATKELEDESQEKFFGARQTEYFAAHRLPQYLTMAGLPSASVQVKRGYWDRSDVGGAGEAAFNSYYAVMQSLAPVLASLTGRSVAYERDRASQAMVDGEAQDVWMNWVTQPPYGYPPQPGQPGQYPPGQQPYALQPGQQVVYAVAPQPGQPGYNPYAPPVAQSPYAAPAAASPYAPPAQPQCPYAPPAQPQSPYAPPAQAQSPYAPPAQAQSPYAPPAAAAVASPYAPPQSPPVHPVGSPPPNPASPPPAAGPAIIQQLPNEMGRLRPIYPTLGTFTARGELHAKLLQRQLVEATEELGDDHRFDVNLAKGELSFTAPNGKQLLTRCHLMASIAPGPKSVLWGWAMPRGDEVSRQLQQYGQAHGIKELAESELPFPPNLEGDYQDITDLAQELGQLCVGVLGRGPYYTFESGNGGRVLVLLDGPFPPLTVRDVGTGTMSAMMGGMINARESALGLGYARGFRVHQPDASTVVLDDERSQVSFNEDDKEAARERDQHALFTLLFGAEVLAPVTQVLEQGGRVLDVGCGPGSWIEAVKALYPAVEATAVDYHPTYTPPAKSGITFTLGDVLQGLPFPDDHFDLVHHRAMILAIKTDEWPSVIAELARVTRPGGWVQLTEAHLDIQARLGMTPTIRQWNDQVVRGTALEIGSDPDIAPKLASHATAAGLGDQVTRFVAAPLARSGAGEIGRLMAADFAAVIEMLAPVIADNVGRGVTPEQVLLWGESVLNEAEWHEAYFNFYTTVAQKPEAVEQEGGGTSVSAKHA</sequence>
<accession>A0AAF0YD48</accession>
<evidence type="ECO:0000256" key="1">
    <source>
        <dbReference type="SAM" id="MobiDB-lite"/>
    </source>
</evidence>
<dbReference type="EMBL" id="CP086718">
    <property type="protein sequence ID" value="WOO84232.1"/>
    <property type="molecule type" value="Genomic_DNA"/>
</dbReference>
<dbReference type="SUPFAM" id="SSF53335">
    <property type="entry name" value="S-adenosyl-L-methionine-dependent methyltransferases"/>
    <property type="match status" value="2"/>
</dbReference>
<evidence type="ECO:0000259" key="2">
    <source>
        <dbReference type="Pfam" id="PF13649"/>
    </source>
</evidence>
<evidence type="ECO:0000313" key="3">
    <source>
        <dbReference type="EMBL" id="WOO84232.1"/>
    </source>
</evidence>
<dbReference type="RefSeq" id="XP_062630258.1">
    <property type="nucleotide sequence ID" value="XM_062774274.1"/>
</dbReference>
<evidence type="ECO:0000313" key="4">
    <source>
        <dbReference type="Proteomes" id="UP000827549"/>
    </source>
</evidence>
<dbReference type="AlphaFoldDB" id="A0AAF0YD48"/>
<dbReference type="Pfam" id="PF13649">
    <property type="entry name" value="Methyltransf_25"/>
    <property type="match status" value="2"/>
</dbReference>
<dbReference type="CDD" id="cd02440">
    <property type="entry name" value="AdoMet_MTases"/>
    <property type="match status" value="2"/>
</dbReference>
<dbReference type="Pfam" id="PF21813">
    <property type="entry name" value="DUF6882"/>
    <property type="match status" value="1"/>
</dbReference>
<dbReference type="InterPro" id="IPR041698">
    <property type="entry name" value="Methyltransf_25"/>
</dbReference>
<feature type="compositionally biased region" description="Low complexity" evidence="1">
    <location>
        <begin position="378"/>
        <end position="406"/>
    </location>
</feature>
<dbReference type="InterPro" id="IPR029063">
    <property type="entry name" value="SAM-dependent_MTases_sf"/>
</dbReference>
<feature type="compositionally biased region" description="Pro residues" evidence="1">
    <location>
        <begin position="355"/>
        <end position="377"/>
    </location>
</feature>
<protein>
    <submittedName>
        <fullName evidence="3">Secondary metabolism regulator laeA</fullName>
    </submittedName>
</protein>
<dbReference type="InterPro" id="IPR049249">
    <property type="entry name" value="DUF6882"/>
</dbReference>
<dbReference type="Proteomes" id="UP000827549">
    <property type="component" value="Chromosome 5"/>
</dbReference>
<feature type="domain" description="Methyltransferase" evidence="2">
    <location>
        <begin position="73"/>
        <end position="163"/>
    </location>
</feature>
<organism evidence="3 4">
    <name type="scientific">Vanrija pseudolonga</name>
    <dbReference type="NCBI Taxonomy" id="143232"/>
    <lineage>
        <taxon>Eukaryota</taxon>
        <taxon>Fungi</taxon>
        <taxon>Dikarya</taxon>
        <taxon>Basidiomycota</taxon>
        <taxon>Agaricomycotina</taxon>
        <taxon>Tremellomycetes</taxon>
        <taxon>Trichosporonales</taxon>
        <taxon>Trichosporonaceae</taxon>
        <taxon>Vanrija</taxon>
    </lineage>
</organism>
<feature type="compositionally biased region" description="Pro residues" evidence="1">
    <location>
        <begin position="407"/>
        <end position="432"/>
    </location>
</feature>
<dbReference type="GO" id="GO:0008168">
    <property type="term" value="F:methyltransferase activity"/>
    <property type="evidence" value="ECO:0007669"/>
    <property type="project" value="TreeGrafter"/>
</dbReference>
<proteinExistence type="predicted"/>
<gene>
    <name evidence="3" type="primary">laeA_1</name>
    <name evidence="3" type="ORF">LOC62_05G007754</name>
</gene>
<dbReference type="Gene3D" id="3.40.50.150">
    <property type="entry name" value="Vaccinia Virus protein VP39"/>
    <property type="match status" value="2"/>
</dbReference>
<reference evidence="3" key="1">
    <citation type="submission" date="2023-10" db="EMBL/GenBank/DDBJ databases">
        <authorList>
            <person name="Noh H."/>
        </authorList>
    </citation>
    <scope>NUCLEOTIDE SEQUENCE</scope>
    <source>
        <strain evidence="3">DUCC4014</strain>
    </source>
</reference>
<dbReference type="PANTHER" id="PTHR43591">
    <property type="entry name" value="METHYLTRANSFERASE"/>
    <property type="match status" value="1"/>
</dbReference>
<feature type="domain" description="Methyltransferase" evidence="2">
    <location>
        <begin position="702"/>
        <end position="792"/>
    </location>
</feature>